<dbReference type="AlphaFoldDB" id="A0A7K1Y2F4"/>
<sequence>MSATTQNVMAVLKQANPLELVEIDFVKDRFISLHNQFTGSQRGDQEYHLQVFNYKKMMAEKPELRDCSPLSLYGAFLDINVNGLSLEQGSKPDCYITHRSFKIGSENGQDIYEKRAQLSISPYGELKMRLRSGQIKYADSPVIVYEGDKFSVRTTAQGKTVDHEAVIPRTSKRIIASFIRLVRADGTADFFVMTEEDITRLKGYSNRNNRGNANSDKSNALYTSNGGQIDPGFLAAKTIKHAFRTYPKVAVGKFSEVEPEEVIVPGAADYGIDPDQYSANATTTDITHEEVPADDFDAALKAELSQEEEVLTIADDEDEPNFN</sequence>
<name>A0A7K1Y2F4_9SPHI</name>
<keyword evidence="2" id="KW-1185">Reference proteome</keyword>
<reference evidence="1 2" key="1">
    <citation type="submission" date="2019-11" db="EMBL/GenBank/DDBJ databases">
        <title>Pedobacter sp. HMF7056 Genome sequencing and assembly.</title>
        <authorList>
            <person name="Kang H."/>
            <person name="Kim H."/>
            <person name="Joh K."/>
        </authorList>
    </citation>
    <scope>NUCLEOTIDE SEQUENCE [LARGE SCALE GENOMIC DNA]</scope>
    <source>
        <strain evidence="1 2">HMF7056</strain>
    </source>
</reference>
<dbReference type="InterPro" id="IPR018330">
    <property type="entry name" value="RecT_fam"/>
</dbReference>
<protein>
    <submittedName>
        <fullName evidence="1">Serine/threonine protein kinase</fullName>
    </submittedName>
</protein>
<dbReference type="GO" id="GO:0003677">
    <property type="term" value="F:DNA binding"/>
    <property type="evidence" value="ECO:0007669"/>
    <property type="project" value="InterPro"/>
</dbReference>
<keyword evidence="1" id="KW-0418">Kinase</keyword>
<evidence type="ECO:0000313" key="2">
    <source>
        <dbReference type="Proteomes" id="UP000451233"/>
    </source>
</evidence>
<accession>A0A7K1Y2F4</accession>
<gene>
    <name evidence="1" type="ORF">GS398_16315</name>
</gene>
<dbReference type="Proteomes" id="UP000451233">
    <property type="component" value="Unassembled WGS sequence"/>
</dbReference>
<dbReference type="Pfam" id="PF03837">
    <property type="entry name" value="RecT"/>
    <property type="match status" value="1"/>
</dbReference>
<proteinExistence type="predicted"/>
<dbReference type="RefSeq" id="WP_160907836.1">
    <property type="nucleotide sequence ID" value="NZ_WVHS01000003.1"/>
</dbReference>
<organism evidence="1 2">
    <name type="scientific">Hufsiella ginkgonis</name>
    <dbReference type="NCBI Taxonomy" id="2695274"/>
    <lineage>
        <taxon>Bacteria</taxon>
        <taxon>Pseudomonadati</taxon>
        <taxon>Bacteroidota</taxon>
        <taxon>Sphingobacteriia</taxon>
        <taxon>Sphingobacteriales</taxon>
        <taxon>Sphingobacteriaceae</taxon>
        <taxon>Hufsiella</taxon>
    </lineage>
</organism>
<dbReference type="GO" id="GO:0004674">
    <property type="term" value="F:protein serine/threonine kinase activity"/>
    <property type="evidence" value="ECO:0007669"/>
    <property type="project" value="UniProtKB-KW"/>
</dbReference>
<dbReference type="GO" id="GO:0006259">
    <property type="term" value="P:DNA metabolic process"/>
    <property type="evidence" value="ECO:0007669"/>
    <property type="project" value="InterPro"/>
</dbReference>
<keyword evidence="1" id="KW-0808">Transferase</keyword>
<dbReference type="EMBL" id="WVHS01000003">
    <property type="protein sequence ID" value="MXV16866.1"/>
    <property type="molecule type" value="Genomic_DNA"/>
</dbReference>
<evidence type="ECO:0000313" key="1">
    <source>
        <dbReference type="EMBL" id="MXV16866.1"/>
    </source>
</evidence>
<keyword evidence="1" id="KW-0723">Serine/threonine-protein kinase</keyword>
<comment type="caution">
    <text evidence="1">The sequence shown here is derived from an EMBL/GenBank/DDBJ whole genome shotgun (WGS) entry which is preliminary data.</text>
</comment>